<evidence type="ECO:0000256" key="1">
    <source>
        <dbReference type="SAM" id="Coils"/>
    </source>
</evidence>
<dbReference type="AlphaFoldDB" id="A0A024G4C1"/>
<dbReference type="Proteomes" id="UP000053237">
    <property type="component" value="Unassembled WGS sequence"/>
</dbReference>
<name>A0A024G4C1_9STRA</name>
<gene>
    <name evidence="3" type="ORF">BN9_024930</name>
</gene>
<dbReference type="EMBL" id="CAIX01000023">
    <property type="protein sequence ID" value="CCI41709.1"/>
    <property type="molecule type" value="Genomic_DNA"/>
</dbReference>
<dbReference type="InParanoid" id="A0A024G4C1"/>
<protein>
    <submittedName>
        <fullName evidence="3">Uncharacterized protein</fullName>
    </submittedName>
</protein>
<comment type="caution">
    <text evidence="3">The sequence shown here is derived from an EMBL/GenBank/DDBJ whole genome shotgun (WGS) entry which is preliminary data.</text>
</comment>
<organism evidence="3 4">
    <name type="scientific">Albugo candida</name>
    <dbReference type="NCBI Taxonomy" id="65357"/>
    <lineage>
        <taxon>Eukaryota</taxon>
        <taxon>Sar</taxon>
        <taxon>Stramenopiles</taxon>
        <taxon>Oomycota</taxon>
        <taxon>Peronosporomycetes</taxon>
        <taxon>Albuginales</taxon>
        <taxon>Albuginaceae</taxon>
        <taxon>Albugo</taxon>
    </lineage>
</organism>
<proteinExistence type="predicted"/>
<evidence type="ECO:0000313" key="4">
    <source>
        <dbReference type="Proteomes" id="UP000053237"/>
    </source>
</evidence>
<evidence type="ECO:0000256" key="2">
    <source>
        <dbReference type="SAM" id="MobiDB-lite"/>
    </source>
</evidence>
<feature type="region of interest" description="Disordered" evidence="2">
    <location>
        <begin position="221"/>
        <end position="250"/>
    </location>
</feature>
<keyword evidence="1" id="KW-0175">Coiled coil</keyword>
<sequence length="1075" mass="123739">MEYLEASHDSKSSFCDLIWSEINLQVYRFFVHRYDQNKLSAATQSDDLSQSVFELLISQCQRYLQAAEKRKAYGPTSFVHTPVELDADVVTVESITNIIEPHETIGEALLLHLLTQCTHQRVQRQRNAIDERMRILNTLETILRDLEAKELWTRTCVRKVIGEEDSLVGLQKLLYEEFVQYEASCSTVENVHFEQAHVVDLHAKANEICELHQKIVRMERRQKQLNEKSPASSQEDDRGELRGPSLITWHRDGTNKKQLNEKFDPAESDDGAYSKKVDAQVHSLQSKLESKCQEITLINQEKDKAIEYLRKKSNEQEALLRSLNLQLMASNSYDLSRQYGTISNLQANVEGLENELDRVRGEKDQLSAKLAGKTEIMASIRAENVQLASESHEIRKKMKHAEERQKQKLQERKKLQNRINSTSNAIKEERNRSHTLEKRIYELETGLARATEISDLNQDQVSMLRKKMDEAVLQTNEERMIRFAAEQNALIIATKMRALENELTSLTVTNEKLTNICLAKDQAMNDYKQQRALLDLENRLLHQSIDGTQSTDNKAFRNEATTVIDVDRIETNASDLKPSVPKVSECLPHQTNVVLLDTSIFIESLEIASNRLIADCCRVLDQYSSRLRSLQLSMSKHTLQRRHQDHIIAQNSKSPIANFGIKTDVKQYGMQESFEMTRSSASHPMHRGLNIDRGCISVKKKIHYIVPKYQTGRLQGSKMRKPTPVASALFGPTSTRSCLRCCILKQVPHAFKCTKSTSFSHTLCQPRDTCQDNPKANLAIMRWNYMTMIILVQFQKVQRRVHFCNIVRAINKKHRMVDKAEQLYRSRGTNHYVLSTIAVGSCFRQWCDCVRTRRSKQDRQTQTEIENVTIRVHSNEFQECVQSLNCVIGLLNQIGLQHQNEGASGATGDAEQLKLCCVKITRGLEYHMGVWNKTKSLVHIAQKEARQLRELHLINERLISQMEKRDARKQAELTHAFSLLCATIQELQENPKPSNSDRDRYKHAIQCFGHILHGEFVPARTTCYTHASIKRMMLKIQKEQARILQTTHRQFADDNIKLLQDAVRVLKQGKRINEH</sequence>
<accession>A0A024G4C1</accession>
<evidence type="ECO:0000313" key="3">
    <source>
        <dbReference type="EMBL" id="CCI41709.1"/>
    </source>
</evidence>
<keyword evidence="4" id="KW-1185">Reference proteome</keyword>
<feature type="coiled-coil region" evidence="1">
    <location>
        <begin position="335"/>
        <end position="439"/>
    </location>
</feature>
<reference evidence="3 4" key="1">
    <citation type="submission" date="2012-05" db="EMBL/GenBank/DDBJ databases">
        <title>Recombination and specialization in a pathogen metapopulation.</title>
        <authorList>
            <person name="Gardiner A."/>
            <person name="Kemen E."/>
            <person name="Schultz-Larsen T."/>
            <person name="MacLean D."/>
            <person name="Van Oosterhout C."/>
            <person name="Jones J.D.G."/>
        </authorList>
    </citation>
    <scope>NUCLEOTIDE SEQUENCE [LARGE SCALE GENOMIC DNA]</scope>
    <source>
        <strain evidence="3 4">Ac Nc2</strain>
    </source>
</reference>